<dbReference type="RefSeq" id="WP_100271074.1">
    <property type="nucleotide sequence ID" value="NZ_CP024444.1"/>
</dbReference>
<feature type="compositionally biased region" description="Polar residues" evidence="1">
    <location>
        <begin position="1"/>
        <end position="22"/>
    </location>
</feature>
<proteinExistence type="predicted"/>
<sequence>MLTTSINPTEPSSNAMHLSTANHDGLDSNDTQLDRLSLYPINFEPHLLSKLFASIENQPVPVIGDTFTVKRVESFIAKYPQLCQYHIQALTKNSTNRLLVNYNQPFIQQHGIDDANQLISALFGSLYFPATDEQAFKAYIQDFYYSLDLLPFDVALYLFVTWFNYHKTNELYSQNFLMMLYESGNIHIARITVNIIAVCRLFLVNSIKNTQHNDILEKVF</sequence>
<keyword evidence="2" id="KW-0812">Transmembrane</keyword>
<evidence type="ECO:0000313" key="4">
    <source>
        <dbReference type="Proteomes" id="UP000229340"/>
    </source>
</evidence>
<evidence type="ECO:0000256" key="2">
    <source>
        <dbReference type="SAM" id="Phobius"/>
    </source>
</evidence>
<keyword evidence="3" id="KW-0614">Plasmid</keyword>
<dbReference type="Proteomes" id="UP000229340">
    <property type="component" value="Plasmid pNP7-1"/>
</dbReference>
<gene>
    <name evidence="3" type="ORF">NP7_10170</name>
</gene>
<reference evidence="4" key="1">
    <citation type="submission" date="2017-10" db="EMBL/GenBank/DDBJ databases">
        <title>Complete genome sequence of Moraxella osloensis NP7 isolated from human skin.</title>
        <authorList>
            <person name="Lee K."/>
            <person name="Lim J.Y."/>
            <person name="Hwang I."/>
        </authorList>
    </citation>
    <scope>NUCLEOTIDE SEQUENCE [LARGE SCALE GENOMIC DNA]</scope>
    <source>
        <strain evidence="4">NP7</strain>
        <plasmid evidence="4">pnp7-1</plasmid>
    </source>
</reference>
<geneLocation type="plasmid" evidence="4">
    <name>pnp7-1</name>
</geneLocation>
<keyword evidence="2" id="KW-1133">Transmembrane helix</keyword>
<keyword evidence="2" id="KW-0472">Membrane</keyword>
<evidence type="ECO:0000313" key="3">
    <source>
        <dbReference type="EMBL" id="ATR79720.1"/>
    </source>
</evidence>
<feature type="transmembrane region" description="Helical" evidence="2">
    <location>
        <begin position="185"/>
        <end position="203"/>
    </location>
</feature>
<feature type="region of interest" description="Disordered" evidence="1">
    <location>
        <begin position="1"/>
        <end position="26"/>
    </location>
</feature>
<dbReference type="EMBL" id="CP024444">
    <property type="protein sequence ID" value="ATR79720.1"/>
    <property type="molecule type" value="Genomic_DNA"/>
</dbReference>
<dbReference type="AlphaFoldDB" id="A0A2D2LXM1"/>
<organism evidence="3 4">
    <name type="scientific">Faucicola osloensis</name>
    <name type="common">Moraxella osloensis</name>
    <dbReference type="NCBI Taxonomy" id="34062"/>
    <lineage>
        <taxon>Bacteria</taxon>
        <taxon>Pseudomonadati</taxon>
        <taxon>Pseudomonadota</taxon>
        <taxon>Gammaproteobacteria</taxon>
        <taxon>Moraxellales</taxon>
        <taxon>Moraxellaceae</taxon>
        <taxon>Faucicola</taxon>
    </lineage>
</organism>
<feature type="transmembrane region" description="Helical" evidence="2">
    <location>
        <begin position="143"/>
        <end position="165"/>
    </location>
</feature>
<name>A0A2D2LXM1_FAUOS</name>
<accession>A0A2D2LXM1</accession>
<evidence type="ECO:0000256" key="1">
    <source>
        <dbReference type="SAM" id="MobiDB-lite"/>
    </source>
</evidence>
<protein>
    <submittedName>
        <fullName evidence="3">Uncharacterized protein</fullName>
    </submittedName>
</protein>